<feature type="domain" description="HipA-like C-terminal" evidence="3">
    <location>
        <begin position="23"/>
        <end position="197"/>
    </location>
</feature>
<dbReference type="RefSeq" id="WP_183683558.1">
    <property type="nucleotide sequence ID" value="NZ_JACHHH010000004.1"/>
</dbReference>
<evidence type="ECO:0000256" key="2">
    <source>
        <dbReference type="ARBA" id="ARBA00022777"/>
    </source>
</evidence>
<gene>
    <name evidence="4" type="ORF">HNQ46_001014</name>
</gene>
<protein>
    <recommendedName>
        <fullName evidence="3">HipA-like C-terminal domain-containing protein</fullName>
    </recommendedName>
</protein>
<sequence>MSIDFTDCPVNKLLWYGGANGKKIGIQYDNESYMLKLPSFVRNSLKQDNDNSSINEYLSCHIYESLGIDTQKTILGTYKDTLAVACKDFTEDGSVLKDFASLKNSILSNTESGYNTELDGILETIQTQKVISGKLLEERFWDMFIVDAFIGNVDRHNGNWGFLINKSKGIIHLAPVYDCGSSLYPNLTEAGMKNILSSEREMNDRIYVFPSSAIQYKDRKINYFEFLNTTDNIACLKALKRICPRIDMDKINTIIESTPYISGIQKDFYRTMLAQRKAKILDNAIERGERK</sequence>
<keyword evidence="1" id="KW-0808">Transferase</keyword>
<dbReference type="GeneID" id="85014568"/>
<evidence type="ECO:0000259" key="3">
    <source>
        <dbReference type="Pfam" id="PF07804"/>
    </source>
</evidence>
<name>A0A7W9W2A6_9FIRM</name>
<evidence type="ECO:0000313" key="4">
    <source>
        <dbReference type="EMBL" id="MBB6041042.1"/>
    </source>
</evidence>
<dbReference type="Pfam" id="PF07804">
    <property type="entry name" value="HipA_C"/>
    <property type="match status" value="1"/>
</dbReference>
<dbReference type="EMBL" id="JACHHH010000004">
    <property type="protein sequence ID" value="MBB6041042.1"/>
    <property type="molecule type" value="Genomic_DNA"/>
</dbReference>
<dbReference type="Gene3D" id="3.30.200.120">
    <property type="match status" value="1"/>
</dbReference>
<comment type="caution">
    <text evidence="4">The sequence shown here is derived from an EMBL/GenBank/DDBJ whole genome shotgun (WGS) entry which is preliminary data.</text>
</comment>
<accession>A0A7W9W2A6</accession>
<dbReference type="InterPro" id="IPR012893">
    <property type="entry name" value="HipA-like_C"/>
</dbReference>
<keyword evidence="2" id="KW-0418">Kinase</keyword>
<evidence type="ECO:0000313" key="5">
    <source>
        <dbReference type="Proteomes" id="UP000522163"/>
    </source>
</evidence>
<dbReference type="AlphaFoldDB" id="A0A7W9W2A6"/>
<dbReference type="Gene3D" id="1.10.1070.20">
    <property type="match status" value="1"/>
</dbReference>
<reference evidence="4 5" key="1">
    <citation type="submission" date="2020-08" db="EMBL/GenBank/DDBJ databases">
        <title>Genomic Encyclopedia of Type Strains, Phase IV (KMG-IV): sequencing the most valuable type-strain genomes for metagenomic binning, comparative biology and taxonomic classification.</title>
        <authorList>
            <person name="Goeker M."/>
        </authorList>
    </citation>
    <scope>NUCLEOTIDE SEQUENCE [LARGE SCALE GENOMIC DNA]</scope>
    <source>
        <strain evidence="4 5">DSM 17245</strain>
    </source>
</reference>
<evidence type="ECO:0000256" key="1">
    <source>
        <dbReference type="ARBA" id="ARBA00022679"/>
    </source>
</evidence>
<dbReference type="CDD" id="cd17792">
    <property type="entry name" value="CtkA"/>
    <property type="match status" value="1"/>
</dbReference>
<dbReference type="GO" id="GO:0016301">
    <property type="term" value="F:kinase activity"/>
    <property type="evidence" value="ECO:0007669"/>
    <property type="project" value="UniProtKB-KW"/>
</dbReference>
<organism evidence="4 5">
    <name type="scientific">Oribacterium sinus</name>
    <dbReference type="NCBI Taxonomy" id="237576"/>
    <lineage>
        <taxon>Bacteria</taxon>
        <taxon>Bacillati</taxon>
        <taxon>Bacillota</taxon>
        <taxon>Clostridia</taxon>
        <taxon>Lachnospirales</taxon>
        <taxon>Lachnospiraceae</taxon>
        <taxon>Oribacterium</taxon>
    </lineage>
</organism>
<proteinExistence type="predicted"/>
<dbReference type="Proteomes" id="UP000522163">
    <property type="component" value="Unassembled WGS sequence"/>
</dbReference>